<dbReference type="AlphaFoldDB" id="A0A2R5F0V3"/>
<evidence type="ECO:0000313" key="2">
    <source>
        <dbReference type="EMBL" id="GBG12005.1"/>
    </source>
</evidence>
<dbReference type="InterPro" id="IPR014231">
    <property type="entry name" value="Spore_YpjB"/>
</dbReference>
<accession>A0A2R5F0V3</accession>
<sequence>MTIGSASVVWGGAGATSQALSLFSGKPYDSLYRMDEIGIALYNAAINNNRQSAYMQVQKLQKGMSNKLLLSYGYAEGWDAVAADLAAIETALSRSAPGNEWRELAVKVRLSLDAVVSGNGSLWLQYDYLLREDVALIGQALKRSTNDTKAAANAAGALLETMRMHVFRMDAAAAISGHGMRTQELIQQMDYVDKRINALKTDRGSSAATTLRNALQSLDGVAAVLDNIFRKETGDMPALAPATAVYPLRWAFFVGTMISAVLTYVGWRKYRQMPYGVKSIK</sequence>
<evidence type="ECO:0000256" key="1">
    <source>
        <dbReference type="SAM" id="Phobius"/>
    </source>
</evidence>
<keyword evidence="1" id="KW-0812">Transmembrane</keyword>
<reference evidence="2 3" key="1">
    <citation type="submission" date="2017-08" db="EMBL/GenBank/DDBJ databases">
        <title>Substantial Increase in Enzyme Production by Combined Drug-Resistance Mutations in Paenibacillus agaridevorans.</title>
        <authorList>
            <person name="Tanaka Y."/>
            <person name="Funane K."/>
            <person name="Hosaka T."/>
            <person name="Shiwa Y."/>
            <person name="Fujita N."/>
            <person name="Miyazaki T."/>
            <person name="Yoshikawa H."/>
            <person name="Murakami K."/>
            <person name="Kasahara K."/>
            <person name="Inaoka T."/>
            <person name="Hiraga Y."/>
            <person name="Ochi K."/>
        </authorList>
    </citation>
    <scope>NUCLEOTIDE SEQUENCE [LARGE SCALE GENOMIC DNA]</scope>
    <source>
        <strain evidence="2 3">T-3040</strain>
    </source>
</reference>
<protein>
    <recommendedName>
        <fullName evidence="4">Sporulation protein</fullName>
    </recommendedName>
</protein>
<keyword evidence="1" id="KW-0472">Membrane</keyword>
<keyword evidence="1" id="KW-1133">Transmembrane helix</keyword>
<dbReference type="Proteomes" id="UP000245202">
    <property type="component" value="Unassembled WGS sequence"/>
</dbReference>
<feature type="transmembrane region" description="Helical" evidence="1">
    <location>
        <begin position="248"/>
        <end position="267"/>
    </location>
</feature>
<name>A0A2R5F0V3_9BACL</name>
<keyword evidence="3" id="KW-1185">Reference proteome</keyword>
<organism evidence="2 3">
    <name type="scientific">Paenibacillus agaridevorans</name>
    <dbReference type="NCBI Taxonomy" id="171404"/>
    <lineage>
        <taxon>Bacteria</taxon>
        <taxon>Bacillati</taxon>
        <taxon>Bacillota</taxon>
        <taxon>Bacilli</taxon>
        <taxon>Bacillales</taxon>
        <taxon>Paenibacillaceae</taxon>
        <taxon>Paenibacillus</taxon>
    </lineage>
</organism>
<dbReference type="EMBL" id="BDQX01000458">
    <property type="protein sequence ID" value="GBG12005.1"/>
    <property type="molecule type" value="Genomic_DNA"/>
</dbReference>
<comment type="caution">
    <text evidence="2">The sequence shown here is derived from an EMBL/GenBank/DDBJ whole genome shotgun (WGS) entry which is preliminary data.</text>
</comment>
<proteinExistence type="predicted"/>
<evidence type="ECO:0000313" key="3">
    <source>
        <dbReference type="Proteomes" id="UP000245202"/>
    </source>
</evidence>
<evidence type="ECO:0008006" key="4">
    <source>
        <dbReference type="Google" id="ProtNLM"/>
    </source>
</evidence>
<dbReference type="Pfam" id="PF09577">
    <property type="entry name" value="Spore_YpjB"/>
    <property type="match status" value="1"/>
</dbReference>
<gene>
    <name evidence="2" type="ORF">PAT3040_06865</name>
</gene>